<dbReference type="RefSeq" id="WP_160859156.1">
    <property type="nucleotide sequence ID" value="NZ_WUMK01000003.1"/>
</dbReference>
<keyword evidence="1" id="KW-1133">Transmembrane helix</keyword>
<evidence type="ECO:0000313" key="2">
    <source>
        <dbReference type="EMBL" id="MXN45677.1"/>
    </source>
</evidence>
<name>A0A6N8SB57_9HYPH</name>
<keyword evidence="3" id="KW-1185">Reference proteome</keyword>
<dbReference type="AlphaFoldDB" id="A0A6N8SB57"/>
<protein>
    <submittedName>
        <fullName evidence="2">Uncharacterized protein</fullName>
    </submittedName>
</protein>
<organism evidence="2 3">
    <name type="scientific">Shinella kummerowiae</name>
    <dbReference type="NCBI Taxonomy" id="417745"/>
    <lineage>
        <taxon>Bacteria</taxon>
        <taxon>Pseudomonadati</taxon>
        <taxon>Pseudomonadota</taxon>
        <taxon>Alphaproteobacteria</taxon>
        <taxon>Hyphomicrobiales</taxon>
        <taxon>Rhizobiaceae</taxon>
        <taxon>Shinella</taxon>
    </lineage>
</organism>
<evidence type="ECO:0000256" key="1">
    <source>
        <dbReference type="SAM" id="Phobius"/>
    </source>
</evidence>
<proteinExistence type="predicted"/>
<reference evidence="2 3" key="1">
    <citation type="submission" date="2019-12" db="EMBL/GenBank/DDBJ databases">
        <title>Shinella kummerowiae sp. nov., a symbiotic bacterium isolated from root nodules of the herbal legume Kummerowia stipulacea.</title>
        <authorList>
            <person name="Gao J."/>
        </authorList>
    </citation>
    <scope>NUCLEOTIDE SEQUENCE [LARGE SCALE GENOMIC DNA]</scope>
    <source>
        <strain evidence="2 3">CCBAU 25048</strain>
    </source>
</reference>
<dbReference type="EMBL" id="WUMK01000003">
    <property type="protein sequence ID" value="MXN45677.1"/>
    <property type="molecule type" value="Genomic_DNA"/>
</dbReference>
<accession>A0A6N8SB57</accession>
<keyword evidence="1" id="KW-0472">Membrane</keyword>
<evidence type="ECO:0000313" key="3">
    <source>
        <dbReference type="Proteomes" id="UP000435802"/>
    </source>
</evidence>
<gene>
    <name evidence="2" type="ORF">GR138_10775</name>
</gene>
<sequence>MKFPFKRHSLRWCLVSRFSLALAAIMVVFHFGLIALIVAETSDATPVDDTITFEIAASIVPALRWEVATPLVTPKFSAHRTVCKLQLVSSTKTNCSLQSVRRRLRLSRMGCNLARALCPPAG</sequence>
<comment type="caution">
    <text evidence="2">The sequence shown here is derived from an EMBL/GenBank/DDBJ whole genome shotgun (WGS) entry which is preliminary data.</text>
</comment>
<dbReference type="Proteomes" id="UP000435802">
    <property type="component" value="Unassembled WGS sequence"/>
</dbReference>
<keyword evidence="1" id="KW-0812">Transmembrane</keyword>
<feature type="transmembrane region" description="Helical" evidence="1">
    <location>
        <begin position="20"/>
        <end position="39"/>
    </location>
</feature>